<dbReference type="AlphaFoldDB" id="A0A0A9VQH6"/>
<dbReference type="Gene3D" id="3.20.20.80">
    <property type="entry name" value="Glycosidases"/>
    <property type="match status" value="1"/>
</dbReference>
<evidence type="ECO:0000256" key="2">
    <source>
        <dbReference type="ARBA" id="ARBA00006285"/>
    </source>
</evidence>
<evidence type="ECO:0000256" key="3">
    <source>
        <dbReference type="ARBA" id="ARBA00012663"/>
    </source>
</evidence>
<gene>
    <name evidence="7" type="primary">HEXC_0</name>
    <name evidence="7" type="ORF">CM83_31799</name>
</gene>
<keyword evidence="5" id="KW-0378">Hydrolase</keyword>
<dbReference type="SUPFAM" id="SSF51445">
    <property type="entry name" value="(Trans)glycosidases"/>
    <property type="match status" value="1"/>
</dbReference>
<dbReference type="EC" id="3.2.1.52" evidence="3"/>
<dbReference type="InterPro" id="IPR017853">
    <property type="entry name" value="GH"/>
</dbReference>
<dbReference type="EMBL" id="GBHO01045575">
    <property type="protein sequence ID" value="JAF98028.1"/>
    <property type="molecule type" value="Transcribed_RNA"/>
</dbReference>
<dbReference type="InterPro" id="IPR015883">
    <property type="entry name" value="Glyco_hydro_20_cat"/>
</dbReference>
<keyword evidence="4" id="KW-0732">Signal</keyword>
<dbReference type="GO" id="GO:0030203">
    <property type="term" value="P:glycosaminoglycan metabolic process"/>
    <property type="evidence" value="ECO:0007669"/>
    <property type="project" value="TreeGrafter"/>
</dbReference>
<comment type="similarity">
    <text evidence="2">Belongs to the glycosyl hydrolase 20 family.</text>
</comment>
<dbReference type="GO" id="GO:0005886">
    <property type="term" value="C:plasma membrane"/>
    <property type="evidence" value="ECO:0007669"/>
    <property type="project" value="TreeGrafter"/>
</dbReference>
<organism evidence="7">
    <name type="scientific">Lygus hesperus</name>
    <name type="common">Western plant bug</name>
    <dbReference type="NCBI Taxonomy" id="30085"/>
    <lineage>
        <taxon>Eukaryota</taxon>
        <taxon>Metazoa</taxon>
        <taxon>Ecdysozoa</taxon>
        <taxon>Arthropoda</taxon>
        <taxon>Hexapoda</taxon>
        <taxon>Insecta</taxon>
        <taxon>Pterygota</taxon>
        <taxon>Neoptera</taxon>
        <taxon>Paraneoptera</taxon>
        <taxon>Hemiptera</taxon>
        <taxon>Heteroptera</taxon>
        <taxon>Panheteroptera</taxon>
        <taxon>Cimicomorpha</taxon>
        <taxon>Miridae</taxon>
        <taxon>Mirini</taxon>
        <taxon>Lygus</taxon>
    </lineage>
</organism>
<sequence>MGGNWKQLVFAIHSMAEGLRKRSSQIIEQIGVNETLNHLVLGSEATLWTEQADDQSVGNRLWPRAAAMAEQLWSNGGKWDEAEHRFLLHRQRMVEYGINPDTVEPEWCLQNPGNCY</sequence>
<dbReference type="PANTHER" id="PTHR22600">
    <property type="entry name" value="BETA-HEXOSAMINIDASE"/>
    <property type="match status" value="1"/>
</dbReference>
<reference evidence="7" key="1">
    <citation type="journal article" date="2014" name="PLoS ONE">
        <title>Transcriptome-Based Identification of ABC Transporters in the Western Tarnished Plant Bug Lygus hesperus.</title>
        <authorList>
            <person name="Hull J.J."/>
            <person name="Chaney K."/>
            <person name="Geib S.M."/>
            <person name="Fabrick J.A."/>
            <person name="Brent C.S."/>
            <person name="Walsh D."/>
            <person name="Lavine L.C."/>
        </authorList>
    </citation>
    <scope>NUCLEOTIDE SEQUENCE</scope>
</reference>
<dbReference type="PRINTS" id="PR00738">
    <property type="entry name" value="GLHYDRLASE20"/>
</dbReference>
<accession>A0A0A9VQH6</accession>
<dbReference type="InterPro" id="IPR025705">
    <property type="entry name" value="Beta_hexosaminidase_sua/sub"/>
</dbReference>
<reference evidence="7" key="2">
    <citation type="submission" date="2014-07" db="EMBL/GenBank/DDBJ databases">
        <authorList>
            <person name="Hull J."/>
        </authorList>
    </citation>
    <scope>NUCLEOTIDE SEQUENCE</scope>
</reference>
<evidence type="ECO:0000256" key="1">
    <source>
        <dbReference type="ARBA" id="ARBA00001231"/>
    </source>
</evidence>
<evidence type="ECO:0000313" key="7">
    <source>
        <dbReference type="EMBL" id="JAF98028.1"/>
    </source>
</evidence>
<comment type="catalytic activity">
    <reaction evidence="1">
        <text>Hydrolysis of terminal non-reducing N-acetyl-D-hexosamine residues in N-acetyl-beta-D-hexosaminides.</text>
        <dbReference type="EC" id="3.2.1.52"/>
    </reaction>
</comment>
<evidence type="ECO:0000259" key="6">
    <source>
        <dbReference type="Pfam" id="PF00728"/>
    </source>
</evidence>
<protein>
    <recommendedName>
        <fullName evidence="3">beta-N-acetylhexosaminidase</fullName>
        <ecNumber evidence="3">3.2.1.52</ecNumber>
    </recommendedName>
</protein>
<name>A0A0A9VQH6_LYGHE</name>
<dbReference type="PANTHER" id="PTHR22600:SF26">
    <property type="entry name" value="BETA-N-ACETYLHEXOSAMINIDASE"/>
    <property type="match status" value="1"/>
</dbReference>
<evidence type="ECO:0000256" key="5">
    <source>
        <dbReference type="ARBA" id="ARBA00022801"/>
    </source>
</evidence>
<proteinExistence type="inferred from homology"/>
<dbReference type="GO" id="GO:0005975">
    <property type="term" value="P:carbohydrate metabolic process"/>
    <property type="evidence" value="ECO:0007669"/>
    <property type="project" value="InterPro"/>
</dbReference>
<dbReference type="Pfam" id="PF00728">
    <property type="entry name" value="Glyco_hydro_20"/>
    <property type="match status" value="1"/>
</dbReference>
<feature type="domain" description="Glycoside hydrolase family 20 catalytic" evidence="6">
    <location>
        <begin position="32"/>
        <end position="75"/>
    </location>
</feature>
<evidence type="ECO:0000256" key="4">
    <source>
        <dbReference type="ARBA" id="ARBA00022729"/>
    </source>
</evidence>
<dbReference type="GO" id="GO:0016231">
    <property type="term" value="F:beta-N-acetylglucosaminidase activity"/>
    <property type="evidence" value="ECO:0007669"/>
    <property type="project" value="TreeGrafter"/>
</dbReference>